<protein>
    <recommendedName>
        <fullName evidence="6">Large ribosomal subunit protein uL6</fullName>
    </recommendedName>
</protein>
<sequence length="179" mass="19007">MSRIGKKPVPIPAGVEVKVGAEAVQIKGPKGALSTPVHPSVTYTVEGAEVVVSRVDDSRVACSQHGLRRTLLANCIEGVTKGFQKTLEVIGVGYKVAVQGKKVVLTVGFSHPVEFPLPQGIDAAVDGVKLNLSGIDKQLLGEVAAQIRRVRPPEPYKGKGIKYAEEHIRRKAGKSGSKK</sequence>
<comment type="subunit">
    <text evidence="6">Part of the 50S ribosomal subunit.</text>
</comment>
<dbReference type="GO" id="GO:0019843">
    <property type="term" value="F:rRNA binding"/>
    <property type="evidence" value="ECO:0007669"/>
    <property type="project" value="UniProtKB-UniRule"/>
</dbReference>
<evidence type="ECO:0000259" key="9">
    <source>
        <dbReference type="Pfam" id="PF00347"/>
    </source>
</evidence>
<evidence type="ECO:0000313" key="11">
    <source>
        <dbReference type="Proteomes" id="UP000198324"/>
    </source>
</evidence>
<accession>A0A238Y4B3</accession>
<dbReference type="Gene3D" id="3.90.930.12">
    <property type="entry name" value="Ribosomal protein L6, alpha-beta domain"/>
    <property type="match status" value="2"/>
</dbReference>
<evidence type="ECO:0000256" key="8">
    <source>
        <dbReference type="RuleBase" id="RU003870"/>
    </source>
</evidence>
<dbReference type="Pfam" id="PF00347">
    <property type="entry name" value="Ribosomal_L6"/>
    <property type="match status" value="2"/>
</dbReference>
<evidence type="ECO:0000256" key="2">
    <source>
        <dbReference type="ARBA" id="ARBA00022730"/>
    </source>
</evidence>
<evidence type="ECO:0000256" key="3">
    <source>
        <dbReference type="ARBA" id="ARBA00022884"/>
    </source>
</evidence>
<evidence type="ECO:0000256" key="5">
    <source>
        <dbReference type="ARBA" id="ARBA00023274"/>
    </source>
</evidence>
<organism evidence="10 11">
    <name type="scientific">Humidesulfovibrio mexicanus</name>
    <dbReference type="NCBI Taxonomy" id="147047"/>
    <lineage>
        <taxon>Bacteria</taxon>
        <taxon>Pseudomonadati</taxon>
        <taxon>Thermodesulfobacteriota</taxon>
        <taxon>Desulfovibrionia</taxon>
        <taxon>Desulfovibrionales</taxon>
        <taxon>Desulfovibrionaceae</taxon>
        <taxon>Humidesulfovibrio</taxon>
    </lineage>
</organism>
<dbReference type="InterPro" id="IPR002358">
    <property type="entry name" value="Ribosomal_uL6_CS"/>
</dbReference>
<dbReference type="InterPro" id="IPR020040">
    <property type="entry name" value="Ribosomal_uL6_a/b-dom"/>
</dbReference>
<dbReference type="RefSeq" id="WP_089271628.1">
    <property type="nucleotide sequence ID" value="NZ_FZOC01000001.1"/>
</dbReference>
<dbReference type="NCBIfam" id="TIGR03654">
    <property type="entry name" value="L6_bact"/>
    <property type="match status" value="1"/>
</dbReference>
<dbReference type="InterPro" id="IPR036789">
    <property type="entry name" value="Ribosomal_uL6-like_a/b-dom_sf"/>
</dbReference>
<keyword evidence="4 6" id="KW-0689">Ribosomal protein</keyword>
<feature type="domain" description="Large ribosomal subunit protein uL6 alpha-beta" evidence="9">
    <location>
        <begin position="90"/>
        <end position="163"/>
    </location>
</feature>
<dbReference type="PANTHER" id="PTHR11655:SF14">
    <property type="entry name" value="LARGE RIBOSOMAL SUBUNIT PROTEIN UL6M"/>
    <property type="match status" value="1"/>
</dbReference>
<dbReference type="InterPro" id="IPR019906">
    <property type="entry name" value="Ribosomal_uL6_bac-type"/>
</dbReference>
<dbReference type="FunFam" id="3.90.930.12:FF:000001">
    <property type="entry name" value="50S ribosomal protein L6"/>
    <property type="match status" value="1"/>
</dbReference>
<dbReference type="PIRSF" id="PIRSF002162">
    <property type="entry name" value="Ribosomal_L6"/>
    <property type="match status" value="1"/>
</dbReference>
<dbReference type="Proteomes" id="UP000198324">
    <property type="component" value="Unassembled WGS sequence"/>
</dbReference>
<evidence type="ECO:0000256" key="7">
    <source>
        <dbReference type="RuleBase" id="RU003869"/>
    </source>
</evidence>
<comment type="function">
    <text evidence="6 8">This protein binds to the 23S rRNA, and is important in its secondary structure. It is located near the subunit interface in the base of the L7/L12 stalk, and near the tRNA binding site of the peptidyltransferase center.</text>
</comment>
<keyword evidence="3 6" id="KW-0694">RNA-binding</keyword>
<dbReference type="FunFam" id="3.90.930.12:FF:000002">
    <property type="entry name" value="50S ribosomal protein L6"/>
    <property type="match status" value="1"/>
</dbReference>
<dbReference type="InterPro" id="IPR000702">
    <property type="entry name" value="Ribosomal_uL6-like"/>
</dbReference>
<dbReference type="GO" id="GO:0003735">
    <property type="term" value="F:structural constituent of ribosome"/>
    <property type="evidence" value="ECO:0007669"/>
    <property type="project" value="UniProtKB-UniRule"/>
</dbReference>
<evidence type="ECO:0000313" key="10">
    <source>
        <dbReference type="EMBL" id="SNR65503.1"/>
    </source>
</evidence>
<name>A0A238Y4B3_9BACT</name>
<comment type="similarity">
    <text evidence="1 6 7">Belongs to the universal ribosomal protein uL6 family.</text>
</comment>
<evidence type="ECO:0000256" key="4">
    <source>
        <dbReference type="ARBA" id="ARBA00022980"/>
    </source>
</evidence>
<keyword evidence="2 6" id="KW-0699">rRNA-binding</keyword>
<dbReference type="PANTHER" id="PTHR11655">
    <property type="entry name" value="60S/50S RIBOSOMAL PROTEIN L6/L9"/>
    <property type="match status" value="1"/>
</dbReference>
<dbReference type="PROSITE" id="PS00525">
    <property type="entry name" value="RIBOSOMAL_L6_1"/>
    <property type="match status" value="1"/>
</dbReference>
<proteinExistence type="inferred from homology"/>
<dbReference type="SUPFAM" id="SSF56053">
    <property type="entry name" value="Ribosomal protein L6"/>
    <property type="match status" value="2"/>
</dbReference>
<keyword evidence="11" id="KW-1185">Reference proteome</keyword>
<feature type="domain" description="Large ribosomal subunit protein uL6 alpha-beta" evidence="9">
    <location>
        <begin position="11"/>
        <end position="82"/>
    </location>
</feature>
<gene>
    <name evidence="6" type="primary">rplF</name>
    <name evidence="10" type="ORF">SAMN04488503_0642</name>
</gene>
<evidence type="ECO:0000256" key="6">
    <source>
        <dbReference type="HAMAP-Rule" id="MF_01365"/>
    </source>
</evidence>
<evidence type="ECO:0000256" key="1">
    <source>
        <dbReference type="ARBA" id="ARBA00009356"/>
    </source>
</evidence>
<dbReference type="OrthoDB" id="9805007at2"/>
<dbReference type="GO" id="GO:0002181">
    <property type="term" value="P:cytoplasmic translation"/>
    <property type="evidence" value="ECO:0007669"/>
    <property type="project" value="TreeGrafter"/>
</dbReference>
<keyword evidence="5 6" id="KW-0687">Ribonucleoprotein</keyword>
<dbReference type="GO" id="GO:0022625">
    <property type="term" value="C:cytosolic large ribosomal subunit"/>
    <property type="evidence" value="ECO:0007669"/>
    <property type="project" value="UniProtKB-UniRule"/>
</dbReference>
<dbReference type="EMBL" id="FZOC01000001">
    <property type="protein sequence ID" value="SNR65503.1"/>
    <property type="molecule type" value="Genomic_DNA"/>
</dbReference>
<dbReference type="AlphaFoldDB" id="A0A238Y4B3"/>
<dbReference type="HAMAP" id="MF_01365_B">
    <property type="entry name" value="Ribosomal_uL6_B"/>
    <property type="match status" value="1"/>
</dbReference>
<reference evidence="10 11" key="1">
    <citation type="submission" date="2017-06" db="EMBL/GenBank/DDBJ databases">
        <authorList>
            <person name="Kim H.J."/>
            <person name="Triplett B.A."/>
        </authorList>
    </citation>
    <scope>NUCLEOTIDE SEQUENCE [LARGE SCALE GENOMIC DNA]</scope>
    <source>
        <strain evidence="10 11">DSM 13116</strain>
    </source>
</reference>
<dbReference type="PRINTS" id="PR00059">
    <property type="entry name" value="RIBOSOMALL6"/>
</dbReference>